<dbReference type="EMBL" id="JANJZL010000006">
    <property type="protein sequence ID" value="MCR2044495.1"/>
    <property type="molecule type" value="Genomic_DNA"/>
</dbReference>
<sequence>MDLKISGKCAIVTGGSRGVGRGICLALAKEGANVVINYNSSSEAALKVKEEIEKIGGKAIAVKADLGNPEDCKKLIDEGEKAFGNVDILINNAGIWPKNWVEDISLDEWNKTIDVNLTSVFLTSQAFIRKNIEKERPCKILNVTSQAAFNGSTTGHAHYAASKAGVVSLTVSMAREMAKHNININAIALGIVETDMTKKALNEKEDYYLNRIPIGRVATPKDIANIVLFLVSEPASYITGATIDATGGMLMR</sequence>
<dbReference type="InterPro" id="IPR050259">
    <property type="entry name" value="SDR"/>
</dbReference>
<dbReference type="GO" id="GO:0008206">
    <property type="term" value="P:bile acid metabolic process"/>
    <property type="evidence" value="ECO:0007669"/>
    <property type="project" value="UniProtKB-ARBA"/>
</dbReference>
<protein>
    <submittedName>
        <fullName evidence="3">3-oxoacyl-ACP reductase FabG</fullName>
    </submittedName>
</protein>
<comment type="caution">
    <text evidence="3">The sequence shown here is derived from an EMBL/GenBank/DDBJ whole genome shotgun (WGS) entry which is preliminary data.</text>
</comment>
<evidence type="ECO:0000313" key="3">
    <source>
        <dbReference type="EMBL" id="MCR2044495.1"/>
    </source>
</evidence>
<dbReference type="PANTHER" id="PTHR42879">
    <property type="entry name" value="3-OXOACYL-(ACYL-CARRIER-PROTEIN) REDUCTASE"/>
    <property type="match status" value="1"/>
</dbReference>
<dbReference type="Proteomes" id="UP001142078">
    <property type="component" value="Unassembled WGS sequence"/>
</dbReference>
<comment type="similarity">
    <text evidence="1">Belongs to the short-chain dehydrogenases/reductases (SDR) family.</text>
</comment>
<dbReference type="PANTHER" id="PTHR42879:SF2">
    <property type="entry name" value="3-OXOACYL-[ACYL-CARRIER-PROTEIN] REDUCTASE FABG"/>
    <property type="match status" value="1"/>
</dbReference>
<keyword evidence="4" id="KW-1185">Reference proteome</keyword>
<reference evidence="3" key="1">
    <citation type="submission" date="2022-07" db="EMBL/GenBank/DDBJ databases">
        <title>Enhanced cultured diversity of the mouse gut microbiota enables custom-made synthetic communities.</title>
        <authorList>
            <person name="Afrizal A."/>
        </authorList>
    </citation>
    <scope>NUCLEOTIDE SEQUENCE</scope>
    <source>
        <strain evidence="3">DSM 29482</strain>
    </source>
</reference>
<evidence type="ECO:0000313" key="4">
    <source>
        <dbReference type="Proteomes" id="UP001142078"/>
    </source>
</evidence>
<name>A0A9X2MI64_9FIRM</name>
<proteinExistence type="inferred from homology"/>
<dbReference type="NCBIfam" id="NF005559">
    <property type="entry name" value="PRK07231.1"/>
    <property type="match status" value="1"/>
</dbReference>
<dbReference type="InterPro" id="IPR036291">
    <property type="entry name" value="NAD(P)-bd_dom_sf"/>
</dbReference>
<dbReference type="Gene3D" id="3.40.50.720">
    <property type="entry name" value="NAD(P)-binding Rossmann-like Domain"/>
    <property type="match status" value="1"/>
</dbReference>
<accession>A0A9X2MI64</accession>
<dbReference type="GO" id="GO:0016491">
    <property type="term" value="F:oxidoreductase activity"/>
    <property type="evidence" value="ECO:0007669"/>
    <property type="project" value="UniProtKB-KW"/>
</dbReference>
<keyword evidence="2" id="KW-0560">Oxidoreductase</keyword>
<dbReference type="AlphaFoldDB" id="A0A9X2MI64"/>
<dbReference type="PRINTS" id="PR00080">
    <property type="entry name" value="SDRFAMILY"/>
</dbReference>
<dbReference type="PRINTS" id="PR00081">
    <property type="entry name" value="GDHRDH"/>
</dbReference>
<dbReference type="OrthoDB" id="9803333at2"/>
<organism evidence="3 4">
    <name type="scientific">Anaerosalibacter massiliensis</name>
    <dbReference type="NCBI Taxonomy" id="1347392"/>
    <lineage>
        <taxon>Bacteria</taxon>
        <taxon>Bacillati</taxon>
        <taxon>Bacillota</taxon>
        <taxon>Tissierellia</taxon>
        <taxon>Tissierellales</taxon>
        <taxon>Sporanaerobacteraceae</taxon>
        <taxon>Anaerosalibacter</taxon>
    </lineage>
</organism>
<dbReference type="Pfam" id="PF13561">
    <property type="entry name" value="adh_short_C2"/>
    <property type="match status" value="1"/>
</dbReference>
<dbReference type="RefSeq" id="WP_042683376.1">
    <property type="nucleotide sequence ID" value="NZ_CABKTM010000075.1"/>
</dbReference>
<dbReference type="FunFam" id="3.40.50.720:FF:000084">
    <property type="entry name" value="Short-chain dehydrogenase reductase"/>
    <property type="match status" value="1"/>
</dbReference>
<evidence type="ECO:0000256" key="1">
    <source>
        <dbReference type="ARBA" id="ARBA00006484"/>
    </source>
</evidence>
<dbReference type="InterPro" id="IPR002347">
    <property type="entry name" value="SDR_fam"/>
</dbReference>
<gene>
    <name evidence="3" type="ORF">NSA23_10250</name>
</gene>
<evidence type="ECO:0000256" key="2">
    <source>
        <dbReference type="ARBA" id="ARBA00023002"/>
    </source>
</evidence>
<dbReference type="SUPFAM" id="SSF51735">
    <property type="entry name" value="NAD(P)-binding Rossmann-fold domains"/>
    <property type="match status" value="1"/>
</dbReference>